<feature type="domain" description="Ketoreductase" evidence="4">
    <location>
        <begin position="8"/>
        <end position="205"/>
    </location>
</feature>
<dbReference type="RefSeq" id="WP_379659918.1">
    <property type="nucleotide sequence ID" value="NZ_JBHUCP010000019.1"/>
</dbReference>
<dbReference type="InterPro" id="IPR051687">
    <property type="entry name" value="Peroxisomal_Beta-Oxidation"/>
</dbReference>
<evidence type="ECO:0000313" key="5">
    <source>
        <dbReference type="EMBL" id="MFD1532716.1"/>
    </source>
</evidence>
<dbReference type="PRINTS" id="PR00081">
    <property type="entry name" value="GDHRDH"/>
</dbReference>
<evidence type="ECO:0000259" key="4">
    <source>
        <dbReference type="SMART" id="SM00822"/>
    </source>
</evidence>
<dbReference type="InterPro" id="IPR057326">
    <property type="entry name" value="KR_dom"/>
</dbReference>
<proteinExistence type="inferred from homology"/>
<dbReference type="SUPFAM" id="SSF51735">
    <property type="entry name" value="NAD(P)-binding Rossmann-fold domains"/>
    <property type="match status" value="1"/>
</dbReference>
<feature type="non-terminal residue" evidence="5">
    <location>
        <position position="290"/>
    </location>
</feature>
<organism evidence="5 6">
    <name type="scientific">Pseudonocardia aurantiaca</name>
    <dbReference type="NCBI Taxonomy" id="75290"/>
    <lineage>
        <taxon>Bacteria</taxon>
        <taxon>Bacillati</taxon>
        <taxon>Actinomycetota</taxon>
        <taxon>Actinomycetes</taxon>
        <taxon>Pseudonocardiales</taxon>
        <taxon>Pseudonocardiaceae</taxon>
        <taxon>Pseudonocardia</taxon>
    </lineage>
</organism>
<dbReference type="PANTHER" id="PTHR45024:SF2">
    <property type="entry name" value="SCP2 DOMAIN-CONTAINING PROTEIN"/>
    <property type="match status" value="1"/>
</dbReference>
<reference evidence="6" key="1">
    <citation type="journal article" date="2019" name="Int. J. Syst. Evol. Microbiol.">
        <title>The Global Catalogue of Microorganisms (GCM) 10K type strain sequencing project: providing services to taxonomists for standard genome sequencing and annotation.</title>
        <authorList>
            <consortium name="The Broad Institute Genomics Platform"/>
            <consortium name="The Broad Institute Genome Sequencing Center for Infectious Disease"/>
            <person name="Wu L."/>
            <person name="Ma J."/>
        </authorList>
    </citation>
    <scope>NUCLEOTIDE SEQUENCE [LARGE SCALE GENOMIC DNA]</scope>
    <source>
        <strain evidence="6">JCM 12165</strain>
    </source>
</reference>
<evidence type="ECO:0000256" key="3">
    <source>
        <dbReference type="RuleBase" id="RU000363"/>
    </source>
</evidence>
<comment type="caution">
    <text evidence="5">The sequence shown here is derived from an EMBL/GenBank/DDBJ whole genome shotgun (WGS) entry which is preliminary data.</text>
</comment>
<gene>
    <name evidence="5" type="ORF">ACFSCY_25160</name>
</gene>
<dbReference type="PRINTS" id="PR00080">
    <property type="entry name" value="SDRFAMILY"/>
</dbReference>
<dbReference type="SMART" id="SM00822">
    <property type="entry name" value="PKS_KR"/>
    <property type="match status" value="1"/>
</dbReference>
<keyword evidence="2" id="KW-0560">Oxidoreductase</keyword>
<protein>
    <submittedName>
        <fullName evidence="5">SDR family NAD(P)-dependent oxidoreductase</fullName>
    </submittedName>
</protein>
<name>A0ABW4FQB2_9PSEU</name>
<evidence type="ECO:0000313" key="6">
    <source>
        <dbReference type="Proteomes" id="UP001597145"/>
    </source>
</evidence>
<keyword evidence="6" id="KW-1185">Reference proteome</keyword>
<dbReference type="InterPro" id="IPR002347">
    <property type="entry name" value="SDR_fam"/>
</dbReference>
<sequence length="290" mass="29650">MGGLLTDRVIAVTGAGGGLGRAHALALAAEGAHVVVNDLGCAVDGSGADPAVAQAVAAEITEAGGSAVASSADIATMGGAQSLLDLALGHYGRLDGLVNSAGVLRDRMFVNMSEDEWDGAIRNHLKSFFCPTRIAAAYWRDESKAGRRFAASVVSMSSTSGLVGQVGQSNYGAAKAAIAGATVILAQELGRYGVRVNALTPVARTRMTEDTPGVADLVRAPADPAEFDIFDPANVSPTVAWLVSADCDITGRVLYAKGGELRLFDGWRYVGTVDAGRRMTVAEAGQAVAG</sequence>
<dbReference type="Gene3D" id="3.40.50.720">
    <property type="entry name" value="NAD(P)-binding Rossmann-like Domain"/>
    <property type="match status" value="1"/>
</dbReference>
<dbReference type="InterPro" id="IPR036291">
    <property type="entry name" value="NAD(P)-bd_dom_sf"/>
</dbReference>
<dbReference type="EMBL" id="JBHUCP010000019">
    <property type="protein sequence ID" value="MFD1532716.1"/>
    <property type="molecule type" value="Genomic_DNA"/>
</dbReference>
<dbReference type="Pfam" id="PF00106">
    <property type="entry name" value="adh_short"/>
    <property type="match status" value="1"/>
</dbReference>
<accession>A0ABW4FQB2</accession>
<dbReference type="PANTHER" id="PTHR45024">
    <property type="entry name" value="DEHYDROGENASES, SHORT CHAIN"/>
    <property type="match status" value="1"/>
</dbReference>
<evidence type="ECO:0000256" key="1">
    <source>
        <dbReference type="ARBA" id="ARBA00006484"/>
    </source>
</evidence>
<comment type="similarity">
    <text evidence="1 3">Belongs to the short-chain dehydrogenases/reductases (SDR) family.</text>
</comment>
<evidence type="ECO:0000256" key="2">
    <source>
        <dbReference type="ARBA" id="ARBA00023002"/>
    </source>
</evidence>
<dbReference type="Proteomes" id="UP001597145">
    <property type="component" value="Unassembled WGS sequence"/>
</dbReference>